<sequence length="576" mass="65272">MWAALGDFNVLLSLEDKNGVPTHIPDILNFRDVINDIGLIDVPMLNRSYTWSNGRSIPTFILPDWSLFFPRSTLKALPRPRSNHCPLILSAFTFVPHPHIFRFESFWLRIPSLGGTIIKAWNSIPKTIEPLSRFTHKLNCVQHTLRAWSLGRTSLLRKQATCCLQWIDWLDSAEERRVLSNTERNLRPQLKGRYEELYLQEEILWKQRTRVQWLKAGDANTKFFHLKASARKSRNNISHLSDGNATYNSLASVANYLFSFFHNQLGVDLSQQSSIHFPSLYGHENFNLSSLCSAFNEEEVDILDIFNSFFSGPLDLSGINCSWVCPIPKKSKVTTAKDLRLISLIHSMAKIISKVLASRLQPHLDCLINPYQTAFIKGRHILDNFYTAHIFTHHLQSSKQKAALLKINFERAFDNVDWDFLLELLKAKGFGENWIRWTNDLMRSSSAAVLLNGAPGASFPCRRGLRQGDPLSPLLFILCIDVLYRMLQAAADSGFLPILAVEDVDLLTLQFAYDVLLFFDGSIKSAATIKVILQAFSQSSGLNINYMKSALIPINLPPDLASGLATFFGCSHITSR</sequence>
<protein>
    <recommendedName>
        <fullName evidence="1">Reverse transcriptase domain-containing protein</fullName>
    </recommendedName>
</protein>
<name>A0A6V7NY04_ANACO</name>
<dbReference type="InterPro" id="IPR000477">
    <property type="entry name" value="RT_dom"/>
</dbReference>
<dbReference type="SUPFAM" id="SSF56219">
    <property type="entry name" value="DNase I-like"/>
    <property type="match status" value="1"/>
</dbReference>
<feature type="domain" description="Reverse transcriptase" evidence="1">
    <location>
        <begin position="308"/>
        <end position="572"/>
    </location>
</feature>
<dbReference type="Pfam" id="PF00078">
    <property type="entry name" value="RVT_1"/>
    <property type="match status" value="1"/>
</dbReference>
<dbReference type="EMBL" id="LR862143">
    <property type="protein sequence ID" value="CAD1823427.1"/>
    <property type="molecule type" value="Genomic_DNA"/>
</dbReference>
<accession>A0A6V7NY04</accession>
<evidence type="ECO:0000313" key="2">
    <source>
        <dbReference type="EMBL" id="CAD1823427.1"/>
    </source>
</evidence>
<proteinExistence type="predicted"/>
<dbReference type="InterPro" id="IPR043502">
    <property type="entry name" value="DNA/RNA_pol_sf"/>
</dbReference>
<dbReference type="CDD" id="cd01650">
    <property type="entry name" value="RT_nLTR_like"/>
    <property type="match status" value="1"/>
</dbReference>
<dbReference type="PROSITE" id="PS50878">
    <property type="entry name" value="RT_POL"/>
    <property type="match status" value="1"/>
</dbReference>
<gene>
    <name evidence="2" type="ORF">CB5_LOCUS6638</name>
</gene>
<reference evidence="2" key="1">
    <citation type="submission" date="2020-07" db="EMBL/GenBank/DDBJ databases">
        <authorList>
            <person name="Lin J."/>
        </authorList>
    </citation>
    <scope>NUCLEOTIDE SEQUENCE</scope>
</reference>
<organism evidence="2">
    <name type="scientific">Ananas comosus var. bracteatus</name>
    <name type="common">red pineapple</name>
    <dbReference type="NCBI Taxonomy" id="296719"/>
    <lineage>
        <taxon>Eukaryota</taxon>
        <taxon>Viridiplantae</taxon>
        <taxon>Streptophyta</taxon>
        <taxon>Embryophyta</taxon>
        <taxon>Tracheophyta</taxon>
        <taxon>Spermatophyta</taxon>
        <taxon>Magnoliopsida</taxon>
        <taxon>Liliopsida</taxon>
        <taxon>Poales</taxon>
        <taxon>Bromeliaceae</taxon>
        <taxon>Bromelioideae</taxon>
        <taxon>Ananas</taxon>
    </lineage>
</organism>
<dbReference type="PANTHER" id="PTHR19446">
    <property type="entry name" value="REVERSE TRANSCRIPTASES"/>
    <property type="match status" value="1"/>
</dbReference>
<dbReference type="SUPFAM" id="SSF56672">
    <property type="entry name" value="DNA/RNA polymerases"/>
    <property type="match status" value="1"/>
</dbReference>
<dbReference type="AlphaFoldDB" id="A0A6V7NY04"/>
<evidence type="ECO:0000259" key="1">
    <source>
        <dbReference type="PROSITE" id="PS50878"/>
    </source>
</evidence>
<dbReference type="InterPro" id="IPR036691">
    <property type="entry name" value="Endo/exonu/phosph_ase_sf"/>
</dbReference>